<dbReference type="RefSeq" id="WP_095370502.1">
    <property type="nucleotide sequence ID" value="NZ_CP022983.1"/>
</dbReference>
<dbReference type="Proteomes" id="UP000215137">
    <property type="component" value="Chromosome"/>
</dbReference>
<evidence type="ECO:0000313" key="2">
    <source>
        <dbReference type="Proteomes" id="UP000215137"/>
    </source>
</evidence>
<dbReference type="OrthoDB" id="2583792at2"/>
<proteinExistence type="predicted"/>
<gene>
    <name evidence="1" type="ORF">CKF48_06045</name>
</gene>
<organism evidence="1 2">
    <name type="scientific">Cytobacillus kochii</name>
    <dbReference type="NCBI Taxonomy" id="859143"/>
    <lineage>
        <taxon>Bacteria</taxon>
        <taxon>Bacillati</taxon>
        <taxon>Bacillota</taxon>
        <taxon>Bacilli</taxon>
        <taxon>Bacillales</taxon>
        <taxon>Bacillaceae</taxon>
        <taxon>Cytobacillus</taxon>
    </lineage>
</organism>
<name>A0A248TFG0_9BACI</name>
<sequence length="211" mass="23578">MTIQFISLNAGGVFAQTRLENQDSTGFTHVDIYQLPYTDFTPYACLVIGGMCDQDFLLEHKDIISSFLDEGKIVIFSGNLVTDWLPGGRPFVPKEIKSFQDYAVKIESAHPIFEGVLEDDMTFNKGVAGFFARGHHPLPEGAEVLLTLDGKEPITYIDRQSTNGTILVHVGFDLFGYMGSNDLEKTTSRISPQLRKWVEEEYSKTIQGVQS</sequence>
<evidence type="ECO:0000313" key="1">
    <source>
        <dbReference type="EMBL" id="ASV66927.1"/>
    </source>
</evidence>
<reference evidence="1 2" key="1">
    <citation type="submission" date="2017-08" db="EMBL/GenBank/DDBJ databases">
        <title>Complete Genome Sequence of Bacillus kochii Oregon-R-modENCODE STRAIN BDGP4, isolated from Drosophila melanogaster gut.</title>
        <authorList>
            <person name="Wan K.H."/>
            <person name="Yu C."/>
            <person name="Park S."/>
            <person name="Hammonds A.S."/>
            <person name="Booth B.W."/>
            <person name="Celniker S.E."/>
        </authorList>
    </citation>
    <scope>NUCLEOTIDE SEQUENCE [LARGE SCALE GENOMIC DNA]</scope>
    <source>
        <strain evidence="1 2">BDGP4</strain>
    </source>
</reference>
<accession>A0A248TFG0</accession>
<protein>
    <submittedName>
        <fullName evidence="1">Phosphate starvation-inducible protein PhoH</fullName>
    </submittedName>
</protein>
<dbReference type="EMBL" id="CP022983">
    <property type="protein sequence ID" value="ASV66927.1"/>
    <property type="molecule type" value="Genomic_DNA"/>
</dbReference>
<dbReference type="KEGG" id="bko:CKF48_06045"/>
<keyword evidence="2" id="KW-1185">Reference proteome</keyword>
<dbReference type="AlphaFoldDB" id="A0A248TFG0"/>